<protein>
    <recommendedName>
        <fullName evidence="10">peptidoglycan glycosyltransferase</fullName>
        <ecNumber evidence="10">2.4.99.28</ecNumber>
    </recommendedName>
</protein>
<keyword evidence="12" id="KW-1133">Transmembrane helix</keyword>
<dbReference type="Gene3D" id="1.10.3810.10">
    <property type="entry name" value="Biosynthetic peptidoglycan transglycosylase-like"/>
    <property type="match status" value="1"/>
</dbReference>
<keyword evidence="7" id="KW-0808">Transferase</keyword>
<dbReference type="InterPro" id="IPR036950">
    <property type="entry name" value="PBP_transglycosylase"/>
</dbReference>
<keyword evidence="9" id="KW-0511">Multifunctional enzyme</keyword>
<dbReference type="InterPro" id="IPR001264">
    <property type="entry name" value="Glyco_trans_51"/>
</dbReference>
<comment type="pathway">
    <text evidence="1">Cell wall biogenesis; peptidoglycan biosynthesis.</text>
</comment>
<dbReference type="GO" id="GO:0006508">
    <property type="term" value="P:proteolysis"/>
    <property type="evidence" value="ECO:0007669"/>
    <property type="project" value="UniProtKB-KW"/>
</dbReference>
<dbReference type="GO" id="GO:0004180">
    <property type="term" value="F:carboxypeptidase activity"/>
    <property type="evidence" value="ECO:0007669"/>
    <property type="project" value="UniProtKB-KW"/>
</dbReference>
<dbReference type="Pfam" id="PF06832">
    <property type="entry name" value="BiPBP_C"/>
    <property type="match status" value="1"/>
</dbReference>
<dbReference type="EC" id="2.4.99.28" evidence="10"/>
<dbReference type="NCBIfam" id="TIGR02073">
    <property type="entry name" value="PBP_1c"/>
    <property type="match status" value="1"/>
</dbReference>
<evidence type="ECO:0000256" key="5">
    <source>
        <dbReference type="ARBA" id="ARBA00022670"/>
    </source>
</evidence>
<reference evidence="14 15" key="1">
    <citation type="submission" date="2020-04" db="EMBL/GenBank/DDBJ databases">
        <title>Flammeovirga sp. SR4, a novel species isolated from seawater.</title>
        <authorList>
            <person name="Wang X."/>
        </authorList>
    </citation>
    <scope>NUCLEOTIDE SEQUENCE [LARGE SCALE GENOMIC DNA]</scope>
    <source>
        <strain evidence="14 15">ATCC 23126</strain>
    </source>
</reference>
<dbReference type="Pfam" id="PF00905">
    <property type="entry name" value="Transpeptidase"/>
    <property type="match status" value="1"/>
</dbReference>
<dbReference type="GO" id="GO:0008955">
    <property type="term" value="F:peptidoglycan glycosyltransferase activity"/>
    <property type="evidence" value="ECO:0007669"/>
    <property type="project" value="UniProtKB-EC"/>
</dbReference>
<dbReference type="InterPro" id="IPR050396">
    <property type="entry name" value="Glycosyltr_51/Transpeptidase"/>
</dbReference>
<keyword evidence="15" id="KW-1185">Reference proteome</keyword>
<keyword evidence="12" id="KW-0812">Transmembrane</keyword>
<evidence type="ECO:0000256" key="12">
    <source>
        <dbReference type="SAM" id="Phobius"/>
    </source>
</evidence>
<dbReference type="GO" id="GO:0006793">
    <property type="term" value="P:phosphorus metabolic process"/>
    <property type="evidence" value="ECO:0007669"/>
    <property type="project" value="UniProtKB-ARBA"/>
</dbReference>
<dbReference type="GO" id="GO:0008658">
    <property type="term" value="F:penicillin binding"/>
    <property type="evidence" value="ECO:0007669"/>
    <property type="project" value="InterPro"/>
</dbReference>
<dbReference type="SUPFAM" id="SSF56601">
    <property type="entry name" value="beta-lactamase/transpeptidase-like"/>
    <property type="match status" value="1"/>
</dbReference>
<evidence type="ECO:0000256" key="3">
    <source>
        <dbReference type="ARBA" id="ARBA00007739"/>
    </source>
</evidence>
<dbReference type="SUPFAM" id="SSF53955">
    <property type="entry name" value="Lysozyme-like"/>
    <property type="match status" value="1"/>
</dbReference>
<dbReference type="InterPro" id="IPR001736">
    <property type="entry name" value="PLipase_D/transphosphatidylase"/>
</dbReference>
<dbReference type="PANTHER" id="PTHR32282">
    <property type="entry name" value="BINDING PROTEIN TRANSPEPTIDASE, PUTATIVE-RELATED"/>
    <property type="match status" value="1"/>
</dbReference>
<evidence type="ECO:0000256" key="2">
    <source>
        <dbReference type="ARBA" id="ARBA00007090"/>
    </source>
</evidence>
<evidence type="ECO:0000259" key="13">
    <source>
        <dbReference type="PROSITE" id="PS50035"/>
    </source>
</evidence>
<feature type="transmembrane region" description="Helical" evidence="12">
    <location>
        <begin position="18"/>
        <end position="40"/>
    </location>
</feature>
<organism evidence="14 15">
    <name type="scientific">Flammeovirga aprica JL-4</name>
    <dbReference type="NCBI Taxonomy" id="694437"/>
    <lineage>
        <taxon>Bacteria</taxon>
        <taxon>Pseudomonadati</taxon>
        <taxon>Bacteroidota</taxon>
        <taxon>Cytophagia</taxon>
        <taxon>Cytophagales</taxon>
        <taxon>Flammeovirgaceae</taxon>
        <taxon>Flammeovirga</taxon>
    </lineage>
</organism>
<proteinExistence type="inferred from homology"/>
<keyword evidence="12" id="KW-0472">Membrane</keyword>
<dbReference type="AlphaFoldDB" id="A0A7X9RWA7"/>
<sequence length="779" mass="88248">MNNSQVKELNTNHLTKKLFIRVSFLFIILFQIILIIKFLFPYNTKTTYGQIVLSSEKNIIGATLNSTDKWRLHIENDSISDFFKKAIIEKEDQWFYYHFGVDPLAIGRAFFDNAVTGKRTSGASTISMQVIRLLEPNERTYWNKCIEILKAIQLEITFSKDEILNLYLNLIPFGGNIEGIYSASLLYLQKKPVLLSPAEATLLSIIPNRPTSLAINSSKAQLKKERNRWLEKYYKMGLFDESTLNTALTEPIYFQRKKINNLTPHLNQRLYNEHPLQLTFPTSINEKVQIRSQKIVKKYSRLIQSYGIQNAAAVVIDNKSHQIIAYVGSQDFEDDQYSGQVDGVKAVRSPGSTLKPLAYGMGFDKGLITPQQMILDVPTDFGTYSPLNYDQKFRGSLTVKEALTQSLNIPAVALLEKVGVHDFIQKLTLAEFATVQQQQKRLGLSTILGGCGVTLEELTKLYSTFANEGIYYTASPLINNDQNGDGTEIITKESAYMIREILSTLKRPDLPNNPQNSINVPKIAWKTGTSYGRKDAWSVGYNSKYTVGVWCGNFSNEGIQELTGAEIATPLLFRVFRSLYASNNVVEEEVEVPDNLFERNVCAVSGLIPNNFCDHQVTDWYIPLISPSKKCTHKKIVFVHPDETFSYCSDCLPVNGGYIKKSYPNPPEALTQYYIDEKIPFPFAPPHNPDCQSMISGNPPEIVSPLDGRTYYVSQNNAEIELKSITSNDVDYVFWYVNDIFKGKIHKKETFFYKPSPGKNKISCSDDKGRNTDISIFVK</sequence>
<evidence type="ECO:0000313" key="15">
    <source>
        <dbReference type="Proteomes" id="UP000576082"/>
    </source>
</evidence>
<keyword evidence="6" id="KW-0328">Glycosyltransferase</keyword>
<evidence type="ECO:0000256" key="4">
    <source>
        <dbReference type="ARBA" id="ARBA00022645"/>
    </source>
</evidence>
<gene>
    <name evidence="14" type="primary">pbpC</name>
    <name evidence="14" type="ORF">HHU12_18225</name>
</gene>
<evidence type="ECO:0000256" key="10">
    <source>
        <dbReference type="ARBA" id="ARBA00044770"/>
    </source>
</evidence>
<dbReference type="InterPro" id="IPR009647">
    <property type="entry name" value="PBP_C"/>
</dbReference>
<dbReference type="PANTHER" id="PTHR32282:SF15">
    <property type="entry name" value="PENICILLIN-BINDING PROTEIN 1C"/>
    <property type="match status" value="1"/>
</dbReference>
<evidence type="ECO:0000313" key="14">
    <source>
        <dbReference type="EMBL" id="NME69916.1"/>
    </source>
</evidence>
<comment type="similarity">
    <text evidence="3">In the N-terminal section; belongs to the glycosyltransferase 51 family.</text>
</comment>
<dbReference type="Gene3D" id="3.40.710.10">
    <property type="entry name" value="DD-peptidase/beta-lactamase superfamily"/>
    <property type="match status" value="1"/>
</dbReference>
<dbReference type="InterPro" id="IPR011815">
    <property type="entry name" value="PBP_1c"/>
</dbReference>
<dbReference type="GO" id="GO:0009252">
    <property type="term" value="P:peptidoglycan biosynthetic process"/>
    <property type="evidence" value="ECO:0007669"/>
    <property type="project" value="InterPro"/>
</dbReference>
<name>A0A7X9RWA7_9BACT</name>
<keyword evidence="5" id="KW-0645">Protease</keyword>
<dbReference type="GO" id="GO:0030288">
    <property type="term" value="C:outer membrane-bounded periplasmic space"/>
    <property type="evidence" value="ECO:0007669"/>
    <property type="project" value="TreeGrafter"/>
</dbReference>
<comment type="catalytic activity">
    <reaction evidence="11">
        <text>[GlcNAc-(1-&gt;4)-Mur2Ac(oyl-L-Ala-gamma-D-Glu-L-Lys-D-Ala-D-Ala)](n)-di-trans,octa-cis-undecaprenyl diphosphate + beta-D-GlcNAc-(1-&gt;4)-Mur2Ac(oyl-L-Ala-gamma-D-Glu-L-Lys-D-Ala-D-Ala)-di-trans,octa-cis-undecaprenyl diphosphate = [GlcNAc-(1-&gt;4)-Mur2Ac(oyl-L-Ala-gamma-D-Glu-L-Lys-D-Ala-D-Ala)](n+1)-di-trans,octa-cis-undecaprenyl diphosphate + di-trans,octa-cis-undecaprenyl diphosphate + H(+)</text>
        <dbReference type="Rhea" id="RHEA:23708"/>
        <dbReference type="Rhea" id="RHEA-COMP:9602"/>
        <dbReference type="Rhea" id="RHEA-COMP:9603"/>
        <dbReference type="ChEBI" id="CHEBI:15378"/>
        <dbReference type="ChEBI" id="CHEBI:58405"/>
        <dbReference type="ChEBI" id="CHEBI:60033"/>
        <dbReference type="ChEBI" id="CHEBI:78435"/>
        <dbReference type="EC" id="2.4.99.28"/>
    </reaction>
</comment>
<feature type="domain" description="PLD phosphodiesterase" evidence="13">
    <location>
        <begin position="305"/>
        <end position="336"/>
    </location>
</feature>
<comment type="caution">
    <text evidence="14">The sequence shown here is derived from an EMBL/GenBank/DDBJ whole genome shotgun (WGS) entry which is preliminary data.</text>
</comment>
<dbReference type="InterPro" id="IPR023346">
    <property type="entry name" value="Lysozyme-like_dom_sf"/>
</dbReference>
<dbReference type="InterPro" id="IPR012338">
    <property type="entry name" value="Beta-lactam/transpept-like"/>
</dbReference>
<evidence type="ECO:0000256" key="9">
    <source>
        <dbReference type="ARBA" id="ARBA00023268"/>
    </source>
</evidence>
<accession>A0A7X9RWA7</accession>
<keyword evidence="8" id="KW-0378">Hydrolase</keyword>
<dbReference type="PROSITE" id="PS50035">
    <property type="entry name" value="PLD"/>
    <property type="match status" value="1"/>
</dbReference>
<dbReference type="Pfam" id="PF00912">
    <property type="entry name" value="Transgly"/>
    <property type="match status" value="1"/>
</dbReference>
<evidence type="ECO:0000256" key="6">
    <source>
        <dbReference type="ARBA" id="ARBA00022676"/>
    </source>
</evidence>
<evidence type="ECO:0000256" key="11">
    <source>
        <dbReference type="ARBA" id="ARBA00049902"/>
    </source>
</evidence>
<dbReference type="EMBL" id="JABANE010000051">
    <property type="protein sequence ID" value="NME69916.1"/>
    <property type="molecule type" value="Genomic_DNA"/>
</dbReference>
<dbReference type="InterPro" id="IPR001460">
    <property type="entry name" value="PCN-bd_Tpept"/>
</dbReference>
<keyword evidence="4" id="KW-0121">Carboxypeptidase</keyword>
<evidence type="ECO:0000256" key="1">
    <source>
        <dbReference type="ARBA" id="ARBA00004752"/>
    </source>
</evidence>
<dbReference type="RefSeq" id="WP_169658168.1">
    <property type="nucleotide sequence ID" value="NZ_JABANE010000051.1"/>
</dbReference>
<evidence type="ECO:0000256" key="8">
    <source>
        <dbReference type="ARBA" id="ARBA00022801"/>
    </source>
</evidence>
<dbReference type="Proteomes" id="UP000576082">
    <property type="component" value="Unassembled WGS sequence"/>
</dbReference>
<comment type="similarity">
    <text evidence="2">In the C-terminal section; belongs to the transpeptidase family.</text>
</comment>
<evidence type="ECO:0000256" key="7">
    <source>
        <dbReference type="ARBA" id="ARBA00022679"/>
    </source>
</evidence>